<keyword evidence="1" id="KW-0472">Membrane</keyword>
<proteinExistence type="predicted"/>
<protein>
    <submittedName>
        <fullName evidence="2">Uncharacterized protein</fullName>
    </submittedName>
</protein>
<feature type="transmembrane region" description="Helical" evidence="1">
    <location>
        <begin position="77"/>
        <end position="98"/>
    </location>
</feature>
<sequence>MPPTSPEERPRPSTLRDLPRAAWISARASTPNRPLAVLSVPIYAFSIVPMTLRGGLYLDESRTGTVLFARRRPIRDGLVIGLWTAAAFVLWVASILIVDAVVMLLLGMLGMLVYAALLVGAVIALVQPGGTTLSA</sequence>
<accession>A0A7W4UPW1</accession>
<comment type="caution">
    <text evidence="2">The sequence shown here is derived from an EMBL/GenBank/DDBJ whole genome shotgun (WGS) entry which is preliminary data.</text>
</comment>
<gene>
    <name evidence="2" type="ORF">FHX72_002571</name>
</gene>
<dbReference type="RefSeq" id="WP_183625513.1">
    <property type="nucleotide sequence ID" value="NZ_JACHWJ010000004.1"/>
</dbReference>
<keyword evidence="1" id="KW-1133">Transmembrane helix</keyword>
<reference evidence="2 3" key="1">
    <citation type="submission" date="2020-08" db="EMBL/GenBank/DDBJ databases">
        <title>Sequencing the genomes of 1000 actinobacteria strains.</title>
        <authorList>
            <person name="Klenk H.-P."/>
        </authorList>
    </citation>
    <scope>NUCLEOTIDE SEQUENCE [LARGE SCALE GENOMIC DNA]</scope>
    <source>
        <strain evidence="2 3">DSM 20419</strain>
    </source>
</reference>
<evidence type="ECO:0000313" key="3">
    <source>
        <dbReference type="Proteomes" id="UP000545286"/>
    </source>
</evidence>
<feature type="transmembrane region" description="Helical" evidence="1">
    <location>
        <begin position="35"/>
        <end position="56"/>
    </location>
</feature>
<dbReference type="AlphaFoldDB" id="A0A7W4UPW1"/>
<keyword evidence="1" id="KW-0812">Transmembrane</keyword>
<dbReference type="Proteomes" id="UP000545286">
    <property type="component" value="Unassembled WGS sequence"/>
</dbReference>
<name>A0A7W4UPW1_9MICO</name>
<keyword evidence="3" id="KW-1185">Reference proteome</keyword>
<evidence type="ECO:0000313" key="2">
    <source>
        <dbReference type="EMBL" id="MBB2958425.1"/>
    </source>
</evidence>
<evidence type="ECO:0000256" key="1">
    <source>
        <dbReference type="SAM" id="Phobius"/>
    </source>
</evidence>
<organism evidence="2 3">
    <name type="scientific">Pseudoclavibacter helvolus</name>
    <dbReference type="NCBI Taxonomy" id="255205"/>
    <lineage>
        <taxon>Bacteria</taxon>
        <taxon>Bacillati</taxon>
        <taxon>Actinomycetota</taxon>
        <taxon>Actinomycetes</taxon>
        <taxon>Micrococcales</taxon>
        <taxon>Microbacteriaceae</taxon>
        <taxon>Pseudoclavibacter</taxon>
    </lineage>
</organism>
<dbReference type="EMBL" id="JACHWJ010000004">
    <property type="protein sequence ID" value="MBB2958425.1"/>
    <property type="molecule type" value="Genomic_DNA"/>
</dbReference>
<feature type="transmembrane region" description="Helical" evidence="1">
    <location>
        <begin position="104"/>
        <end position="126"/>
    </location>
</feature>